<dbReference type="Proteomes" id="UP000276133">
    <property type="component" value="Unassembled WGS sequence"/>
</dbReference>
<proteinExistence type="predicted"/>
<gene>
    <name evidence="1" type="ORF">BpHYR1_049825</name>
</gene>
<evidence type="ECO:0000313" key="1">
    <source>
        <dbReference type="EMBL" id="RNA36572.1"/>
    </source>
</evidence>
<keyword evidence="2" id="KW-1185">Reference proteome</keyword>
<dbReference type="EMBL" id="REGN01001162">
    <property type="protein sequence ID" value="RNA36572.1"/>
    <property type="molecule type" value="Genomic_DNA"/>
</dbReference>
<reference evidence="1 2" key="1">
    <citation type="journal article" date="2018" name="Sci. Rep.">
        <title>Genomic signatures of local adaptation to the degree of environmental predictability in rotifers.</title>
        <authorList>
            <person name="Franch-Gras L."/>
            <person name="Hahn C."/>
            <person name="Garcia-Roger E.M."/>
            <person name="Carmona M.J."/>
            <person name="Serra M."/>
            <person name="Gomez A."/>
        </authorList>
    </citation>
    <scope>NUCLEOTIDE SEQUENCE [LARGE SCALE GENOMIC DNA]</scope>
    <source>
        <strain evidence="1">HYR1</strain>
    </source>
</reference>
<organism evidence="1 2">
    <name type="scientific">Brachionus plicatilis</name>
    <name type="common">Marine rotifer</name>
    <name type="synonym">Brachionus muelleri</name>
    <dbReference type="NCBI Taxonomy" id="10195"/>
    <lineage>
        <taxon>Eukaryota</taxon>
        <taxon>Metazoa</taxon>
        <taxon>Spiralia</taxon>
        <taxon>Gnathifera</taxon>
        <taxon>Rotifera</taxon>
        <taxon>Eurotatoria</taxon>
        <taxon>Monogononta</taxon>
        <taxon>Pseudotrocha</taxon>
        <taxon>Ploima</taxon>
        <taxon>Brachionidae</taxon>
        <taxon>Brachionus</taxon>
    </lineage>
</organism>
<comment type="caution">
    <text evidence="1">The sequence shown here is derived from an EMBL/GenBank/DDBJ whole genome shotgun (WGS) entry which is preliminary data.</text>
</comment>
<protein>
    <submittedName>
        <fullName evidence="1">Uncharacterized protein</fullName>
    </submittedName>
</protein>
<feature type="non-terminal residue" evidence="1">
    <location>
        <position position="1"/>
    </location>
</feature>
<sequence length="121" mass="14465">NKNIILINKGDIDDQTKNFKGLKKNRNLNLEYSYQKYLREMSFEEIFAFICRHEQLFEVLIRFSYRSSPKGSEQKTRNLGFAAWAKYYQSNLKNRFNSELKINFRGVQELQLGIDIRSVKQ</sequence>
<dbReference type="AlphaFoldDB" id="A0A3M7SLH1"/>
<evidence type="ECO:0000313" key="2">
    <source>
        <dbReference type="Proteomes" id="UP000276133"/>
    </source>
</evidence>
<name>A0A3M7SLH1_BRAPC</name>
<accession>A0A3M7SLH1</accession>